<dbReference type="PROSITE" id="PS51671">
    <property type="entry name" value="ACT"/>
    <property type="match status" value="2"/>
</dbReference>
<evidence type="ECO:0000256" key="6">
    <source>
        <dbReference type="ARBA" id="ARBA00023268"/>
    </source>
</evidence>
<dbReference type="InterPro" id="IPR045865">
    <property type="entry name" value="ACT-like_dom_sf"/>
</dbReference>
<dbReference type="InterPro" id="IPR010043">
    <property type="entry name" value="UTase/UR"/>
</dbReference>
<proteinExistence type="inferred from homology"/>
<dbReference type="SUPFAM" id="SSF109604">
    <property type="entry name" value="HD-domain/PDEase-like"/>
    <property type="match status" value="1"/>
</dbReference>
<dbReference type="EMBL" id="CAEZTT010000011">
    <property type="protein sequence ID" value="CAB4569616.1"/>
    <property type="molecule type" value="Genomic_DNA"/>
</dbReference>
<evidence type="ECO:0000256" key="2">
    <source>
        <dbReference type="ARBA" id="ARBA00022695"/>
    </source>
</evidence>
<keyword evidence="1" id="KW-0808">Transferase</keyword>
<name>A0A6J6E1J1_9ZZZZ</name>
<keyword evidence="5" id="KW-0460">Magnesium</keyword>
<dbReference type="CDD" id="cd04899">
    <property type="entry name" value="ACT_ACR-UUR-like_2"/>
    <property type="match status" value="1"/>
</dbReference>
<dbReference type="CDD" id="cd00077">
    <property type="entry name" value="HDc"/>
    <property type="match status" value="1"/>
</dbReference>
<gene>
    <name evidence="9" type="ORF">UFOPK1726_00199</name>
</gene>
<dbReference type="Gene3D" id="3.30.460.10">
    <property type="entry name" value="Beta Polymerase, domain 2"/>
    <property type="match status" value="1"/>
</dbReference>
<keyword evidence="2" id="KW-0548">Nucleotidyltransferase</keyword>
<dbReference type="CDD" id="cd04873">
    <property type="entry name" value="ACT_UUR-ACR-like"/>
    <property type="match status" value="1"/>
</dbReference>
<feature type="domain" description="ACT" evidence="7">
    <location>
        <begin position="561"/>
        <end position="639"/>
    </location>
</feature>
<dbReference type="PROSITE" id="PS51831">
    <property type="entry name" value="HD"/>
    <property type="match status" value="1"/>
</dbReference>
<dbReference type="NCBIfam" id="NF002895">
    <property type="entry name" value="PRK03381.1"/>
    <property type="match status" value="1"/>
</dbReference>
<dbReference type="InterPro" id="IPR002912">
    <property type="entry name" value="ACT_dom"/>
</dbReference>
<dbReference type="Pfam" id="PF01966">
    <property type="entry name" value="HD"/>
    <property type="match status" value="1"/>
</dbReference>
<dbReference type="Gene3D" id="1.10.3090.10">
    <property type="entry name" value="cca-adding enzyme, domain 2"/>
    <property type="match status" value="1"/>
</dbReference>
<evidence type="ECO:0000259" key="7">
    <source>
        <dbReference type="PROSITE" id="PS51671"/>
    </source>
</evidence>
<dbReference type="InterPro" id="IPR006674">
    <property type="entry name" value="HD_domain"/>
</dbReference>
<keyword evidence="4" id="KW-0378">Hydrolase</keyword>
<protein>
    <submittedName>
        <fullName evidence="9">Unannotated protein</fullName>
    </submittedName>
</protein>
<dbReference type="SUPFAM" id="SSF81593">
    <property type="entry name" value="Nucleotidyltransferase substrate binding subunit/domain"/>
    <property type="match status" value="1"/>
</dbReference>
<dbReference type="GO" id="GO:0016787">
    <property type="term" value="F:hydrolase activity"/>
    <property type="evidence" value="ECO:0007669"/>
    <property type="project" value="UniProtKB-KW"/>
</dbReference>
<accession>A0A6J6E1J1</accession>
<dbReference type="PANTHER" id="PTHR47320:SF1">
    <property type="entry name" value="BIFUNCTIONAL URIDYLYLTRANSFERASE_URIDYLYL-REMOVING ENZYME"/>
    <property type="match status" value="1"/>
</dbReference>
<evidence type="ECO:0000256" key="1">
    <source>
        <dbReference type="ARBA" id="ARBA00022679"/>
    </source>
</evidence>
<reference evidence="9" key="1">
    <citation type="submission" date="2020-05" db="EMBL/GenBank/DDBJ databases">
        <authorList>
            <person name="Chiriac C."/>
            <person name="Salcher M."/>
            <person name="Ghai R."/>
            <person name="Kavagutti S V."/>
        </authorList>
    </citation>
    <scope>NUCLEOTIDE SEQUENCE</scope>
</reference>
<evidence type="ECO:0000313" key="9">
    <source>
        <dbReference type="EMBL" id="CAB4569616.1"/>
    </source>
</evidence>
<keyword evidence="3" id="KW-0677">Repeat</keyword>
<dbReference type="AlphaFoldDB" id="A0A6J6E1J1"/>
<evidence type="ECO:0000256" key="5">
    <source>
        <dbReference type="ARBA" id="ARBA00022842"/>
    </source>
</evidence>
<organism evidence="9">
    <name type="scientific">freshwater metagenome</name>
    <dbReference type="NCBI Taxonomy" id="449393"/>
    <lineage>
        <taxon>unclassified sequences</taxon>
        <taxon>metagenomes</taxon>
        <taxon>ecological metagenomes</taxon>
    </lineage>
</organism>
<evidence type="ECO:0000256" key="4">
    <source>
        <dbReference type="ARBA" id="ARBA00022801"/>
    </source>
</evidence>
<feature type="domain" description="ACT" evidence="7">
    <location>
        <begin position="666"/>
        <end position="737"/>
    </location>
</feature>
<keyword evidence="6" id="KW-0511">Multifunctional enzyme</keyword>
<dbReference type="GO" id="GO:0008773">
    <property type="term" value="F:[protein-PII] uridylyltransferase activity"/>
    <property type="evidence" value="ECO:0007669"/>
    <property type="project" value="InterPro"/>
</dbReference>
<evidence type="ECO:0000259" key="8">
    <source>
        <dbReference type="PROSITE" id="PS51831"/>
    </source>
</evidence>
<dbReference type="InterPro" id="IPR013546">
    <property type="entry name" value="PII_UdlTrfase/GS_AdlTrfase"/>
</dbReference>
<sequence length="737" mass="81310">MNQQLLAGTNSWLIEIFTERCPPGAEIALIAVGGLGRNELAAGSDLDLLLLHSSKQANAAAELAQQIWYPIWDSGVGLDHSVRTIDESLLLAEQDLRVMFGLLDQRYLVGNEAFAAELNLKTLELWRKIFFKRLPDLIQADRDRHVTFGDLAHLQNPNLKESQGGLRDLVTLSAIAKSWQVEVGLAKLASAKSVLWQARSALHLITKKNTDLLAQELQRDVASMLNYSDSDQLLSDVYRSARAITFTYNQAIRSATDLNDSRGWLTRRKATRAPVADGVVLANNQIQLAMNYRADHALMLRAAVSAAKLNIPISTEILIELKESEAVFSWDDRKRELFIELLATGEPLIEVWEALDQAGIISMMLPQWDAIRCAPQRNSVHRFTVDRHLIQTVVEASRLTTMVTRPDILLIASLLHDIGKARLEDHSILGANLARDITTVMGFSKLDQELIELLVRHHLLLPETATKRDLDDPATVSLVTAQIKSQFVLNHLHQLTIADAQATSPIASSNWRLNLISQLVELVKKTLVGEPLPIEPELDLELPLNSHGVGIAISTQQDGYLVTVSVPDSPGALAKIAGFLSLQRLAVRSAKTKTIANRAISYWYVLPLFGEAHEVDLLRSELTRVITGAVDIAVQLAAQENSQFKRTDSAAPTKVLFPEVDSNYTIIEVRASDRTGLLYRIAATISAQHLDIFAAIVATYGATVDDVFYVRTKEGARLSPTQSDLLGQAIMAQLAIG</sequence>
<dbReference type="SUPFAM" id="SSF81301">
    <property type="entry name" value="Nucleotidyltransferase"/>
    <property type="match status" value="1"/>
</dbReference>
<dbReference type="PANTHER" id="PTHR47320">
    <property type="entry name" value="BIFUNCTIONAL URIDYLYLTRANSFERASE/URIDYLYL-REMOVING ENZYME"/>
    <property type="match status" value="1"/>
</dbReference>
<evidence type="ECO:0000256" key="3">
    <source>
        <dbReference type="ARBA" id="ARBA00022737"/>
    </source>
</evidence>
<dbReference type="HAMAP" id="MF_00277">
    <property type="entry name" value="PII_uridylyl_transf"/>
    <property type="match status" value="1"/>
</dbReference>
<dbReference type="Pfam" id="PF08335">
    <property type="entry name" value="GlnD_UR_UTase"/>
    <property type="match status" value="2"/>
</dbReference>
<dbReference type="SUPFAM" id="SSF55021">
    <property type="entry name" value="ACT-like"/>
    <property type="match status" value="2"/>
</dbReference>
<dbReference type="InterPro" id="IPR003607">
    <property type="entry name" value="HD/PDEase_dom"/>
</dbReference>
<dbReference type="InterPro" id="IPR043519">
    <property type="entry name" value="NT_sf"/>
</dbReference>
<feature type="domain" description="HD" evidence="8">
    <location>
        <begin position="385"/>
        <end position="506"/>
    </location>
</feature>